<gene>
    <name evidence="3" type="ORF">LCGC14_0536950</name>
</gene>
<organism evidence="3">
    <name type="scientific">marine sediment metagenome</name>
    <dbReference type="NCBI Taxonomy" id="412755"/>
    <lineage>
        <taxon>unclassified sequences</taxon>
        <taxon>metagenomes</taxon>
        <taxon>ecological metagenomes</taxon>
    </lineage>
</organism>
<dbReference type="Pfam" id="PF05876">
    <property type="entry name" value="GpA_ATPase"/>
    <property type="match status" value="1"/>
</dbReference>
<comment type="caution">
    <text evidence="3">The sequence shown here is derived from an EMBL/GenBank/DDBJ whole genome shotgun (WGS) entry which is preliminary data.</text>
</comment>
<name>A0A0F9RU11_9ZZZZ</name>
<evidence type="ECO:0000259" key="1">
    <source>
        <dbReference type="Pfam" id="PF05876"/>
    </source>
</evidence>
<dbReference type="EMBL" id="LAZR01000710">
    <property type="protein sequence ID" value="KKN59945.1"/>
    <property type="molecule type" value="Genomic_DNA"/>
</dbReference>
<dbReference type="Gene3D" id="3.40.50.300">
    <property type="entry name" value="P-loop containing nucleotide triphosphate hydrolases"/>
    <property type="match status" value="1"/>
</dbReference>
<dbReference type="GO" id="GO:0004519">
    <property type="term" value="F:endonuclease activity"/>
    <property type="evidence" value="ECO:0007669"/>
    <property type="project" value="InterPro"/>
</dbReference>
<dbReference type="AlphaFoldDB" id="A0A0F9RU11"/>
<accession>A0A0F9RU11</accession>
<dbReference type="InterPro" id="IPR046454">
    <property type="entry name" value="GpA_endonuclease"/>
</dbReference>
<sequence>MSEDYLENLSEIIEAGRFQLSTIKPSEWTEKNRYMDSSVSRYKGKFSFDITPYTKEIVDCLSPDHPARIVAVMKGAQVGFSVGVIESGIGWVISQSPGNILLLTGHADLSEEAIVKVDNMIDSCGIRNLIRSNIARARNMKTGDTNLKKEFPGGMLIAGSSNNHKLLRQRSVQYGFIDDFDAAKMLDKSSGSTAKMIEQRFAAYYDKMKLFYISTPELKQQSNIEPQFLLGDQRKYHIPCPNCGELIVLEWSVDIDGTEGKEKGGITWKLDDHNKLISGSVGYICQKCSGFFDDSKKYELNLAGHFIPTAEPSTPGYYSFHISSLYAPAGMYDWEHYVRQYLEANPIGENQKENLYQTFVNLCLGETYEQRGKSPKANQLQKNIRNYSIDSIPEKLSIKDGNGKIVLITCACDLNGTVNDARLDYEIVGWSESGSSYSIDQGSVGTFIPLEGQKKYKVDRERWTYEHHKPNSVWFEFDNVLDQVFVTDTKRRMRIFITGVDTGHYTLQAYNYIDDTKFQVIGIKGKDTGKFIRYGADLPTFRPAKERSKLYLAEVNIIKDELSDRMDLKWDEGNDDQQPSGFMNFPTSSAGKYSYNNFFAHYESEHRITENKDGQGIASKWVKKNSIVQNHFFDVAVYNMVIRDILVYLVMKELKVKYYTWADYVNAVLGRTK</sequence>
<evidence type="ECO:0000313" key="3">
    <source>
        <dbReference type="EMBL" id="KKN59945.1"/>
    </source>
</evidence>
<dbReference type="Pfam" id="PF20454">
    <property type="entry name" value="GpA_nuclease"/>
    <property type="match status" value="1"/>
</dbReference>
<feature type="domain" description="Phage terminase large subunit GpA ATPase" evidence="1">
    <location>
        <begin position="41"/>
        <end position="299"/>
    </location>
</feature>
<protein>
    <submittedName>
        <fullName evidence="3">Uncharacterized protein</fullName>
    </submittedName>
</protein>
<dbReference type="InterPro" id="IPR027417">
    <property type="entry name" value="P-loop_NTPase"/>
</dbReference>
<evidence type="ECO:0000259" key="2">
    <source>
        <dbReference type="Pfam" id="PF20454"/>
    </source>
</evidence>
<dbReference type="GO" id="GO:0016887">
    <property type="term" value="F:ATP hydrolysis activity"/>
    <property type="evidence" value="ECO:0007669"/>
    <property type="project" value="InterPro"/>
</dbReference>
<reference evidence="3" key="1">
    <citation type="journal article" date="2015" name="Nature">
        <title>Complex archaea that bridge the gap between prokaryotes and eukaryotes.</title>
        <authorList>
            <person name="Spang A."/>
            <person name="Saw J.H."/>
            <person name="Jorgensen S.L."/>
            <person name="Zaremba-Niedzwiedzka K."/>
            <person name="Martijn J."/>
            <person name="Lind A.E."/>
            <person name="van Eijk R."/>
            <person name="Schleper C."/>
            <person name="Guy L."/>
            <person name="Ettema T.J."/>
        </authorList>
    </citation>
    <scope>NUCLEOTIDE SEQUENCE</scope>
</reference>
<dbReference type="InterPro" id="IPR046453">
    <property type="entry name" value="GpA_ATPase"/>
</dbReference>
<feature type="domain" description="Terminase large subunit GpA endonuclease" evidence="2">
    <location>
        <begin position="319"/>
        <end position="647"/>
    </location>
</feature>
<proteinExistence type="predicted"/>